<dbReference type="Pfam" id="PF20256">
    <property type="entry name" value="MoCoBD_2"/>
    <property type="match status" value="2"/>
</dbReference>
<dbReference type="InterPro" id="IPR046867">
    <property type="entry name" value="AldOxase/xan_DH_MoCoBD2"/>
</dbReference>
<dbReference type="GO" id="GO:0016491">
    <property type="term" value="F:oxidoreductase activity"/>
    <property type="evidence" value="ECO:0007669"/>
    <property type="project" value="InterPro"/>
</dbReference>
<comment type="caution">
    <text evidence="2">The sequence shown here is derived from an EMBL/GenBank/DDBJ whole genome shotgun (WGS) entry which is preliminary data.</text>
</comment>
<dbReference type="Proteomes" id="UP000075635">
    <property type="component" value="Unassembled WGS sequence"/>
</dbReference>
<dbReference type="SMART" id="SM01008">
    <property type="entry name" value="Ald_Xan_dh_C"/>
    <property type="match status" value="1"/>
</dbReference>
<dbReference type="InterPro" id="IPR052516">
    <property type="entry name" value="N-heterocyclic_Hydroxylase"/>
</dbReference>
<dbReference type="Gene3D" id="3.90.1170.50">
    <property type="entry name" value="Aldehyde oxidase/xanthine dehydrogenase, a/b hammerhead"/>
    <property type="match status" value="1"/>
</dbReference>
<reference evidence="2 3" key="1">
    <citation type="submission" date="2014-02" db="EMBL/GenBank/DDBJ databases">
        <title>The small core and large imbalanced accessory genome model reveals a collaborative survival strategy of Sorangium cellulosum strains in nature.</title>
        <authorList>
            <person name="Han K."/>
            <person name="Peng R."/>
            <person name="Blom J."/>
            <person name="Li Y.-Z."/>
        </authorList>
    </citation>
    <scope>NUCLEOTIDE SEQUENCE [LARGE SCALE GENOMIC DNA]</scope>
    <source>
        <strain evidence="2 3">So0011-07</strain>
    </source>
</reference>
<dbReference type="AlphaFoldDB" id="A0A150SIJ7"/>
<dbReference type="PANTHER" id="PTHR47495:SF2">
    <property type="entry name" value="ALDEHYDE DEHYDROGENASE"/>
    <property type="match status" value="1"/>
</dbReference>
<proteinExistence type="predicted"/>
<dbReference type="InterPro" id="IPR012368">
    <property type="entry name" value="OxRdtase_Mopterin-bd_su_IorB"/>
</dbReference>
<dbReference type="Pfam" id="PF02738">
    <property type="entry name" value="MoCoBD_1"/>
    <property type="match status" value="1"/>
</dbReference>
<dbReference type="InterPro" id="IPR000674">
    <property type="entry name" value="Ald_Oxase/Xan_DH_a/b"/>
</dbReference>
<accession>A0A150SIJ7</accession>
<evidence type="ECO:0000313" key="3">
    <source>
        <dbReference type="Proteomes" id="UP000075635"/>
    </source>
</evidence>
<dbReference type="Gene3D" id="3.30.365.10">
    <property type="entry name" value="Aldehyde oxidase/xanthine dehydrogenase, molybdopterin binding domain"/>
    <property type="match status" value="4"/>
</dbReference>
<sequence>MDRRQFLHVSMTGGGLLLGMSLPGCTISPVRPASPRAPQGPAELNAWILIAPDDTVTLRINRSEMGQGVYTALAMLLAEELEADWSKVRVEHTPVEPGTYGDQTTRLSNAVRDNYDRLRKAGAAARQMLIAAAAKRWKFAEATCRAERSVVHHESGRRLRYGELLADAVRVPVPGAPQLKAEGSFRLIGRPMPRLDTPAKLDGSAIFGIDVKQPGMLTAVVARCPTFDGELRSFDAARAKAVPGVVEVVKIPSGVAVVAAHFWAAKKGRDALAVEWSPGASAGLSSAAVSRELRAAVDRGKEVRRQGDPPAALARASRTVEAVYEVPYLAAAPMEPLGCAADVRPGSCEIWVATQVPVPTQKAAADITGLPLEAVRVHVTQLGGGFGRRKQLDFAVEAVHLSKLLRRPVKVIWTREDDIQGGYYRPASCSKLIGAVDAAGRPSAWIHRIATPALPPVFEPTIQDGVDLWAVQGAVDLPYAIPDLQVTYAKPEFPVPPWFWRAIGSSYNAFVTECFFDELCALGRRDPLETRLELLSARPRHRRALQVAVEKAGYRGALSPGRARGLAVHESFGSICAQVAEVSVDAGKVKVHKVVCAIDCGRTVNPDTIAAQVEGSIIYALSATLHGKIDIEAGRAVQSNYSDYKILRMPDVPVIETHIIAEGDPLGGIGEPAVPPTAPAVCNALRSLTGEPARKLPLMG</sequence>
<evidence type="ECO:0000259" key="1">
    <source>
        <dbReference type="SMART" id="SM01008"/>
    </source>
</evidence>
<evidence type="ECO:0000313" key="2">
    <source>
        <dbReference type="EMBL" id="KYF92312.1"/>
    </source>
</evidence>
<dbReference type="InterPro" id="IPR008274">
    <property type="entry name" value="AldOxase/xan_DH_MoCoBD1"/>
</dbReference>
<name>A0A150SIJ7_SORCE</name>
<organism evidence="2 3">
    <name type="scientific">Sorangium cellulosum</name>
    <name type="common">Polyangium cellulosum</name>
    <dbReference type="NCBI Taxonomy" id="56"/>
    <lineage>
        <taxon>Bacteria</taxon>
        <taxon>Pseudomonadati</taxon>
        <taxon>Myxococcota</taxon>
        <taxon>Polyangia</taxon>
        <taxon>Polyangiales</taxon>
        <taxon>Polyangiaceae</taxon>
        <taxon>Sorangium</taxon>
    </lineage>
</organism>
<dbReference type="EMBL" id="JEMB01000933">
    <property type="protein sequence ID" value="KYF92312.1"/>
    <property type="molecule type" value="Genomic_DNA"/>
</dbReference>
<dbReference type="PANTHER" id="PTHR47495">
    <property type="entry name" value="ALDEHYDE DEHYDROGENASE"/>
    <property type="match status" value="1"/>
</dbReference>
<dbReference type="SUPFAM" id="SSF56003">
    <property type="entry name" value="Molybdenum cofactor-binding domain"/>
    <property type="match status" value="2"/>
</dbReference>
<dbReference type="InterPro" id="IPR037165">
    <property type="entry name" value="AldOxase/xan_DH_Mopterin-bd_sf"/>
</dbReference>
<protein>
    <recommendedName>
        <fullName evidence="1">Aldehyde oxidase/xanthine dehydrogenase a/b hammerhead domain-containing protein</fullName>
    </recommendedName>
</protein>
<feature type="domain" description="Aldehyde oxidase/xanthine dehydrogenase a/b hammerhead" evidence="1">
    <location>
        <begin position="202"/>
        <end position="280"/>
    </location>
</feature>
<gene>
    <name evidence="2" type="ORF">BE17_48270</name>
</gene>
<dbReference type="PIRSF" id="PIRSF036389">
    <property type="entry name" value="IOR_B"/>
    <property type="match status" value="1"/>
</dbReference>